<reference evidence="2" key="1">
    <citation type="submission" date="2022-08" db="UniProtKB">
        <authorList>
            <consortium name="EnsemblMetazoa"/>
        </authorList>
    </citation>
    <scope>IDENTIFICATION</scope>
    <source>
        <strain evidence="2">05x7-T-G4-1.051#20</strain>
    </source>
</reference>
<evidence type="ECO:0000313" key="3">
    <source>
        <dbReference type="Proteomes" id="UP000005408"/>
    </source>
</evidence>
<evidence type="ECO:0000256" key="1">
    <source>
        <dbReference type="SAM" id="Phobius"/>
    </source>
</evidence>
<protein>
    <submittedName>
        <fullName evidence="2">Uncharacterized protein</fullName>
    </submittedName>
</protein>
<organism evidence="2 3">
    <name type="scientific">Magallana gigas</name>
    <name type="common">Pacific oyster</name>
    <name type="synonym">Crassostrea gigas</name>
    <dbReference type="NCBI Taxonomy" id="29159"/>
    <lineage>
        <taxon>Eukaryota</taxon>
        <taxon>Metazoa</taxon>
        <taxon>Spiralia</taxon>
        <taxon>Lophotrochozoa</taxon>
        <taxon>Mollusca</taxon>
        <taxon>Bivalvia</taxon>
        <taxon>Autobranchia</taxon>
        <taxon>Pteriomorphia</taxon>
        <taxon>Ostreida</taxon>
        <taxon>Ostreoidea</taxon>
        <taxon>Ostreidae</taxon>
        <taxon>Magallana</taxon>
    </lineage>
</organism>
<keyword evidence="3" id="KW-1185">Reference proteome</keyword>
<keyword evidence="1" id="KW-0472">Membrane</keyword>
<dbReference type="Proteomes" id="UP000005408">
    <property type="component" value="Unassembled WGS sequence"/>
</dbReference>
<name>A0A8W8KMZ6_MAGGI</name>
<evidence type="ECO:0000313" key="2">
    <source>
        <dbReference type="EnsemblMetazoa" id="G24292.1:cds"/>
    </source>
</evidence>
<keyword evidence="1" id="KW-0812">Transmembrane</keyword>
<feature type="transmembrane region" description="Helical" evidence="1">
    <location>
        <begin position="124"/>
        <end position="145"/>
    </location>
</feature>
<keyword evidence="1" id="KW-1133">Transmembrane helix</keyword>
<accession>A0A8W8KMZ6</accession>
<dbReference type="EnsemblMetazoa" id="G24292.1">
    <property type="protein sequence ID" value="G24292.1:cds"/>
    <property type="gene ID" value="G24292"/>
</dbReference>
<dbReference type="AlphaFoldDB" id="A0A8W8KMZ6"/>
<sequence length="146" mass="15627">MSNRRRKPAPSGIRIYNRLLLHPASLSPDSAYHRAHCTIKAMTPSDKVFIPALLLMAMLSISHRGVSAQNRGCKVALDACVLVVSSDNASACKGGMSCINDVPTCTKEEKEEAKRKLIEKGCSGSGSGIPIISAMSLFVAALFHML</sequence>
<proteinExistence type="predicted"/>